<evidence type="ECO:0000259" key="1">
    <source>
        <dbReference type="Pfam" id="PF00561"/>
    </source>
</evidence>
<dbReference type="Gene3D" id="3.40.50.1820">
    <property type="entry name" value="alpha/beta hydrolase"/>
    <property type="match status" value="1"/>
</dbReference>
<dbReference type="PRINTS" id="PR00111">
    <property type="entry name" value="ABHYDROLASE"/>
</dbReference>
<evidence type="ECO:0000313" key="3">
    <source>
        <dbReference type="EMBL" id="QSE97709.1"/>
    </source>
</evidence>
<feature type="domain" description="AB hydrolase-1" evidence="1">
    <location>
        <begin position="79"/>
        <end position="173"/>
    </location>
</feature>
<protein>
    <submittedName>
        <fullName evidence="3">Alpha/beta hydrolase</fullName>
    </submittedName>
</protein>
<dbReference type="EMBL" id="CP070608">
    <property type="protein sequence ID" value="QSE97709.1"/>
    <property type="molecule type" value="Genomic_DNA"/>
</dbReference>
<dbReference type="KEGG" id="fuv:JR347_01070"/>
<accession>A0A974WFU1</accession>
<dbReference type="PANTHER" id="PTHR43798:SF33">
    <property type="entry name" value="HYDROLASE, PUTATIVE (AFU_ORTHOLOGUE AFUA_2G14860)-RELATED"/>
    <property type="match status" value="1"/>
</dbReference>
<dbReference type="Pfam" id="PF08386">
    <property type="entry name" value="Abhydrolase_4"/>
    <property type="match status" value="1"/>
</dbReference>
<dbReference type="GO" id="GO:0016787">
    <property type="term" value="F:hydrolase activity"/>
    <property type="evidence" value="ECO:0007669"/>
    <property type="project" value="UniProtKB-KW"/>
</dbReference>
<sequence>MKTQKKIKTPIGLRLIAWAFPKVEMIAPWLAKRWFVKIFFSTAKYKTPYGEVEIAGQANKYQIQFKNKQVQVYEWGEGKPVLFVHGWMGRATQFRKFIPLFTDNGYKVVAFDSTGHGQSDGSSSHLMEFVGIIEQLQNNYRKFEMIVGHSLGGVASFHATLAGISDKLVLISSPTVGAQILEEFRSKIGASEKMLPYFEERIMEDYGKTFEEYSISHNITKLRDTELLIVHDRGDREAPYSNAKLIHDLYPSSKIITTEGNGHTRILKDEKVINEVLQHLKAQKYNSEPSLV</sequence>
<proteinExistence type="predicted"/>
<name>A0A974WFU1_9BACT</name>
<evidence type="ECO:0000313" key="4">
    <source>
        <dbReference type="Proteomes" id="UP000662783"/>
    </source>
</evidence>
<dbReference type="GO" id="GO:0016020">
    <property type="term" value="C:membrane"/>
    <property type="evidence" value="ECO:0007669"/>
    <property type="project" value="TreeGrafter"/>
</dbReference>
<dbReference type="Proteomes" id="UP000662783">
    <property type="component" value="Chromosome"/>
</dbReference>
<feature type="domain" description="Peptidase S33 tripeptidyl aminopeptidase-like C-terminal" evidence="2">
    <location>
        <begin position="216"/>
        <end position="278"/>
    </location>
</feature>
<dbReference type="RefSeq" id="WP_205722218.1">
    <property type="nucleotide sequence ID" value="NZ_CP070608.1"/>
</dbReference>
<dbReference type="InterPro" id="IPR000073">
    <property type="entry name" value="AB_hydrolase_1"/>
</dbReference>
<dbReference type="AlphaFoldDB" id="A0A974WFU1"/>
<organism evidence="3 4">
    <name type="scientific">Fulvivirga lutea</name>
    <dbReference type="NCBI Taxonomy" id="2810512"/>
    <lineage>
        <taxon>Bacteria</taxon>
        <taxon>Pseudomonadati</taxon>
        <taxon>Bacteroidota</taxon>
        <taxon>Cytophagia</taxon>
        <taxon>Cytophagales</taxon>
        <taxon>Fulvivirgaceae</taxon>
        <taxon>Fulvivirga</taxon>
    </lineage>
</organism>
<dbReference type="Pfam" id="PF00561">
    <property type="entry name" value="Abhydrolase_1"/>
    <property type="match status" value="1"/>
</dbReference>
<dbReference type="InterPro" id="IPR029058">
    <property type="entry name" value="AB_hydrolase_fold"/>
</dbReference>
<keyword evidence="3" id="KW-0378">Hydrolase</keyword>
<keyword evidence="4" id="KW-1185">Reference proteome</keyword>
<dbReference type="PANTHER" id="PTHR43798">
    <property type="entry name" value="MONOACYLGLYCEROL LIPASE"/>
    <property type="match status" value="1"/>
</dbReference>
<dbReference type="InterPro" id="IPR013595">
    <property type="entry name" value="Pept_S33_TAP-like_C"/>
</dbReference>
<dbReference type="SUPFAM" id="SSF53474">
    <property type="entry name" value="alpha/beta-Hydrolases"/>
    <property type="match status" value="1"/>
</dbReference>
<evidence type="ECO:0000259" key="2">
    <source>
        <dbReference type="Pfam" id="PF08386"/>
    </source>
</evidence>
<reference evidence="3" key="1">
    <citation type="submission" date="2021-02" db="EMBL/GenBank/DDBJ databases">
        <title>Fulvivirga sp. S481 isolated from sea water.</title>
        <authorList>
            <person name="Bae S.S."/>
            <person name="Baek K."/>
        </authorList>
    </citation>
    <scope>NUCLEOTIDE SEQUENCE</scope>
    <source>
        <strain evidence="3">S481</strain>
    </source>
</reference>
<dbReference type="InterPro" id="IPR050266">
    <property type="entry name" value="AB_hydrolase_sf"/>
</dbReference>
<gene>
    <name evidence="3" type="ORF">JR347_01070</name>
</gene>